<keyword evidence="2" id="KW-0808">Transferase</keyword>
<dbReference type="GO" id="GO:0016746">
    <property type="term" value="F:acyltransferase activity"/>
    <property type="evidence" value="ECO:0007669"/>
    <property type="project" value="UniProtKB-KW"/>
</dbReference>
<dbReference type="SUPFAM" id="SSF55729">
    <property type="entry name" value="Acyl-CoA N-acyltransferases (Nat)"/>
    <property type="match status" value="1"/>
</dbReference>
<feature type="domain" description="N-acetyltransferase" evidence="1">
    <location>
        <begin position="5"/>
        <end position="146"/>
    </location>
</feature>
<dbReference type="PROSITE" id="PS51186">
    <property type="entry name" value="GNAT"/>
    <property type="match status" value="1"/>
</dbReference>
<keyword evidence="3" id="KW-1185">Reference proteome</keyword>
<gene>
    <name evidence="2" type="ORF">ACFPTP_15245</name>
</gene>
<dbReference type="EC" id="2.3.-.-" evidence="2"/>
<dbReference type="Pfam" id="PF13508">
    <property type="entry name" value="Acetyltransf_7"/>
    <property type="match status" value="1"/>
</dbReference>
<protein>
    <submittedName>
        <fullName evidence="2">GNAT family N-acetyltransferase</fullName>
        <ecNumber evidence="2">2.3.-.-</ecNumber>
    </submittedName>
</protein>
<organism evidence="2 3">
    <name type="scientific">Sporosarcina koreensis</name>
    <dbReference type="NCBI Taxonomy" id="334735"/>
    <lineage>
        <taxon>Bacteria</taxon>
        <taxon>Bacillati</taxon>
        <taxon>Bacillota</taxon>
        <taxon>Bacilli</taxon>
        <taxon>Bacillales</taxon>
        <taxon>Caryophanaceae</taxon>
        <taxon>Sporosarcina</taxon>
    </lineage>
</organism>
<proteinExistence type="predicted"/>
<dbReference type="Proteomes" id="UP001596071">
    <property type="component" value="Unassembled WGS sequence"/>
</dbReference>
<sequence>MINANHFWGMPDEEIVDGILQIHNRIFANADELVEKAASRPNILFVVAIEDNQVVGYKIGYSLSKERYYSWYGAVHEEYRGKGIASRLMELQHRLVKDARYAIIETKTRNKWRNMLILNIKHGFDITETFIDDEGIHRINLEKSLLDSKREGGN</sequence>
<comment type="caution">
    <text evidence="2">The sequence shown here is derived from an EMBL/GenBank/DDBJ whole genome shotgun (WGS) entry which is preliminary data.</text>
</comment>
<evidence type="ECO:0000259" key="1">
    <source>
        <dbReference type="PROSITE" id="PS51186"/>
    </source>
</evidence>
<name>A0ABW0U1U1_9BACL</name>
<keyword evidence="2" id="KW-0012">Acyltransferase</keyword>
<evidence type="ECO:0000313" key="2">
    <source>
        <dbReference type="EMBL" id="MFC5604588.1"/>
    </source>
</evidence>
<evidence type="ECO:0000313" key="3">
    <source>
        <dbReference type="Proteomes" id="UP001596071"/>
    </source>
</evidence>
<accession>A0ABW0U1U1</accession>
<dbReference type="Gene3D" id="3.40.630.30">
    <property type="match status" value="1"/>
</dbReference>
<dbReference type="RefSeq" id="WP_381446506.1">
    <property type="nucleotide sequence ID" value="NZ_JBHSNP010000028.1"/>
</dbReference>
<dbReference type="InterPro" id="IPR000182">
    <property type="entry name" value="GNAT_dom"/>
</dbReference>
<dbReference type="CDD" id="cd04301">
    <property type="entry name" value="NAT_SF"/>
    <property type="match status" value="1"/>
</dbReference>
<dbReference type="EMBL" id="JBHSNP010000028">
    <property type="protein sequence ID" value="MFC5604588.1"/>
    <property type="molecule type" value="Genomic_DNA"/>
</dbReference>
<reference evidence="3" key="1">
    <citation type="journal article" date="2019" name="Int. J. Syst. Evol. Microbiol.">
        <title>The Global Catalogue of Microorganisms (GCM) 10K type strain sequencing project: providing services to taxonomists for standard genome sequencing and annotation.</title>
        <authorList>
            <consortium name="The Broad Institute Genomics Platform"/>
            <consortium name="The Broad Institute Genome Sequencing Center for Infectious Disease"/>
            <person name="Wu L."/>
            <person name="Ma J."/>
        </authorList>
    </citation>
    <scope>NUCLEOTIDE SEQUENCE [LARGE SCALE GENOMIC DNA]</scope>
    <source>
        <strain evidence="3">KACC 11299</strain>
    </source>
</reference>
<dbReference type="InterPro" id="IPR016181">
    <property type="entry name" value="Acyl_CoA_acyltransferase"/>
</dbReference>